<accession>A0AC35U4E7</accession>
<dbReference type="Proteomes" id="UP000095286">
    <property type="component" value="Unplaced"/>
</dbReference>
<evidence type="ECO:0000313" key="2">
    <source>
        <dbReference type="WBParaSite" id="RSKR_0000774100.1"/>
    </source>
</evidence>
<organism evidence="1 2">
    <name type="scientific">Rhabditophanes sp. KR3021</name>
    <dbReference type="NCBI Taxonomy" id="114890"/>
    <lineage>
        <taxon>Eukaryota</taxon>
        <taxon>Metazoa</taxon>
        <taxon>Ecdysozoa</taxon>
        <taxon>Nematoda</taxon>
        <taxon>Chromadorea</taxon>
        <taxon>Rhabditida</taxon>
        <taxon>Tylenchina</taxon>
        <taxon>Panagrolaimomorpha</taxon>
        <taxon>Strongyloidoidea</taxon>
        <taxon>Alloionematidae</taxon>
        <taxon>Rhabditophanes</taxon>
    </lineage>
</organism>
<sequence length="786" mass="89952">MASKRKNNVQDSAKHIILGRNLSQSKTNLGSTKIRQGESSAPNEFVYRSEPSSVYDFQQRLSGNKKANGINADDTTMALALFDFQRNLTNVETKQSIQQSDMNNLKMVVIKHDQELSSHDTIHRIKQVDTKVKTIQSQVSNLTKSLEKEISERDKFRQTHVEAYNRLQEHVKSQAAVDKSTINTILSDVQSQNKNMSSKMIAMNVEFREIDKAMQELDQNFKNLEKDKKMISNASGNEIKALKKELMSNLLTTENKLIDKADKTAKDILIYEKNIKLFIDRKVSGLKSDNNADHNTLTNTLNSLRTNTEEKIVNIERSLAKVEKNLNKNSEEVNDNSGIRKKHEDVMLKKINSLDSHVNDYIKSVKENMEKTKKLEEAASKRPKSRDSLRTSKNSNKNDSLTHDAIKQELIDIVNEKEKLSYQGMLIVEDKILNIQLKLEEFRKDFDKNTSNDDIKNQMNSFEVMIKQVESSQAKLHEKLESEIPGSLGEMTSKTNNAIKAMDIKYKQELKAMETSLRFLNKESFNLNKELDISNKARSNHENLILKKINKLEESLKDYITNQTTELNAIKEGTAKAMTTATSANSKKQDAEMDLDKMRHELTNIINEKSKLTYQLSLTIEEKVLNMQTMMSNFRKELNHKFNSVGLNDPRVIDLQRQMANVSGMMNDMETAHKQMKERLDDEIPGNMEEMSIKVKNALKILGERVSQEEEERFLAIKELQDVYTQMIAREKSGGKKISELVDDVKEDVDGLRTEVSECKAAVKKLAETMNILKNNIESQIGVKKK</sequence>
<dbReference type="WBParaSite" id="RSKR_0000774100.1">
    <property type="protein sequence ID" value="RSKR_0000774100.1"/>
    <property type="gene ID" value="RSKR_0000774100"/>
</dbReference>
<protein>
    <submittedName>
        <fullName evidence="2">t-SNARE coiled-coil homology domain-containing protein</fullName>
    </submittedName>
</protein>
<proteinExistence type="predicted"/>
<name>A0AC35U4E7_9BILA</name>
<evidence type="ECO:0000313" key="1">
    <source>
        <dbReference type="Proteomes" id="UP000095286"/>
    </source>
</evidence>
<reference evidence="2" key="1">
    <citation type="submission" date="2016-11" db="UniProtKB">
        <authorList>
            <consortium name="WormBaseParasite"/>
        </authorList>
    </citation>
    <scope>IDENTIFICATION</scope>
    <source>
        <strain evidence="2">KR3021</strain>
    </source>
</reference>